<dbReference type="CDD" id="cd06911">
    <property type="entry name" value="VirB9_CagX_TrbG"/>
    <property type="match status" value="1"/>
</dbReference>
<dbReference type="Proteomes" id="UP000280708">
    <property type="component" value="Chromosome"/>
</dbReference>
<evidence type="ECO:0000313" key="5">
    <source>
        <dbReference type="Proteomes" id="UP000280708"/>
    </source>
</evidence>
<feature type="signal peptide" evidence="3">
    <location>
        <begin position="1"/>
        <end position="19"/>
    </location>
</feature>
<evidence type="ECO:0000256" key="1">
    <source>
        <dbReference type="ARBA" id="ARBA00006135"/>
    </source>
</evidence>
<dbReference type="RefSeq" id="WP_081215282.1">
    <property type="nucleotide sequence ID" value="NZ_CP033230.1"/>
</dbReference>
<organism evidence="4 5">
    <name type="scientific">Sphingobium yanoikuyae</name>
    <name type="common">Sphingomonas yanoikuyae</name>
    <dbReference type="NCBI Taxonomy" id="13690"/>
    <lineage>
        <taxon>Bacteria</taxon>
        <taxon>Pseudomonadati</taxon>
        <taxon>Pseudomonadota</taxon>
        <taxon>Alphaproteobacteria</taxon>
        <taxon>Sphingomonadales</taxon>
        <taxon>Sphingomonadaceae</taxon>
        <taxon>Sphingobium</taxon>
    </lineage>
</organism>
<keyword evidence="2 3" id="KW-0732">Signal</keyword>
<evidence type="ECO:0000313" key="4">
    <source>
        <dbReference type="EMBL" id="AYO78697.1"/>
    </source>
</evidence>
<dbReference type="Pfam" id="PF03524">
    <property type="entry name" value="CagX"/>
    <property type="match status" value="1"/>
</dbReference>
<name>A0A3G2UTQ8_SPHYA</name>
<dbReference type="Gene3D" id="2.60.40.2500">
    <property type="match status" value="1"/>
</dbReference>
<protein>
    <submittedName>
        <fullName evidence="4">Type VI secretion protein</fullName>
    </submittedName>
</protein>
<feature type="chain" id="PRO_5018299799" evidence="3">
    <location>
        <begin position="20"/>
        <end position="229"/>
    </location>
</feature>
<dbReference type="InterPro" id="IPR038161">
    <property type="entry name" value="VirB9/CagX/TrbG_C_sf"/>
</dbReference>
<evidence type="ECO:0000256" key="3">
    <source>
        <dbReference type="SAM" id="SignalP"/>
    </source>
</evidence>
<accession>A0A3G2UTQ8</accession>
<dbReference type="EMBL" id="CP033230">
    <property type="protein sequence ID" value="AYO78697.1"/>
    <property type="molecule type" value="Genomic_DNA"/>
</dbReference>
<gene>
    <name evidence="4" type="ORF">EBF16_18435</name>
</gene>
<dbReference type="InterPro" id="IPR010258">
    <property type="entry name" value="Conjugal_tfr_TrbG/VirB9/CagX"/>
</dbReference>
<sequence>MIRSIACLLLAMLSVPALAEVIPQISPGDPRIQTVDYDGNQVVRLSLQQGYTVAIEFAADERVENVAIGESAGWTITPNKRADHLFIKPLDGAMDTNLIVLTDARRYSFLLSAGSGFGITPYIVRFRYAGIDMAPPTVISESHAVYRIRGAKELVPSAMSDDGLATTISWPADVAIPAVYAVNPQGDETLVNGAMRDGVFVVDSIAPRFVFRAGKRKAVATRQAAAGQP</sequence>
<dbReference type="AlphaFoldDB" id="A0A3G2UTQ8"/>
<dbReference type="InterPro" id="IPR033645">
    <property type="entry name" value="VirB9/CagX/TrbG_C"/>
</dbReference>
<reference evidence="4 5" key="1">
    <citation type="submission" date="2018-10" db="EMBL/GenBank/DDBJ databases">
        <title>Characterization and genome analysis of a novel bacterium Sphingobium yanoikuyae SJTF8 capable of degrading PAHs.</title>
        <authorList>
            <person name="Yin C."/>
            <person name="Xiong W."/>
            <person name="Liang R."/>
        </authorList>
    </citation>
    <scope>NUCLEOTIDE SEQUENCE [LARGE SCALE GENOMIC DNA]</scope>
    <source>
        <strain evidence="4 5">SJTF8</strain>
    </source>
</reference>
<evidence type="ECO:0000256" key="2">
    <source>
        <dbReference type="ARBA" id="ARBA00022729"/>
    </source>
</evidence>
<comment type="similarity">
    <text evidence="1">Belongs to the TrbG/VirB9 family.</text>
</comment>
<proteinExistence type="inferred from homology"/>